<protein>
    <submittedName>
        <fullName evidence="1">Uncharacterized protein</fullName>
    </submittedName>
</protein>
<sequence length="50" mass="5901">MNFNRVIPVFLFLYGKSYRDGHKGDCKSNGIEKNFVLRLKLVKIELNKKE</sequence>
<evidence type="ECO:0000313" key="2">
    <source>
        <dbReference type="Proteomes" id="UP000294886"/>
    </source>
</evidence>
<name>A0A4R2K1P6_9THEO</name>
<dbReference type="AlphaFoldDB" id="A0A4R2K1P6"/>
<gene>
    <name evidence="1" type="ORF">EV203_1229</name>
</gene>
<dbReference type="EMBL" id="SLWU01000022">
    <property type="protein sequence ID" value="TCO60225.1"/>
    <property type="molecule type" value="Genomic_DNA"/>
</dbReference>
<comment type="caution">
    <text evidence="1">The sequence shown here is derived from an EMBL/GenBank/DDBJ whole genome shotgun (WGS) entry which is preliminary data.</text>
</comment>
<proteinExistence type="predicted"/>
<reference evidence="1 2" key="1">
    <citation type="submission" date="2019-03" db="EMBL/GenBank/DDBJ databases">
        <title>Genomic Encyclopedia of Type Strains, Phase IV (KMG-IV): sequencing the most valuable type-strain genomes for metagenomic binning, comparative biology and taxonomic classification.</title>
        <authorList>
            <person name="Goeker M."/>
        </authorList>
    </citation>
    <scope>NUCLEOTIDE SEQUENCE [LARGE SCALE GENOMIC DNA]</scope>
    <source>
        <strain evidence="1 2">DSM 13054</strain>
    </source>
</reference>
<evidence type="ECO:0000313" key="1">
    <source>
        <dbReference type="EMBL" id="TCO60225.1"/>
    </source>
</evidence>
<accession>A0A4R2K1P6</accession>
<dbReference type="Proteomes" id="UP000294886">
    <property type="component" value="Unassembled WGS sequence"/>
</dbReference>
<organism evidence="1 2">
    <name type="scientific">Caldanaerobacter subterraneus</name>
    <dbReference type="NCBI Taxonomy" id="911092"/>
    <lineage>
        <taxon>Bacteria</taxon>
        <taxon>Bacillati</taxon>
        <taxon>Bacillota</taxon>
        <taxon>Clostridia</taxon>
        <taxon>Thermoanaerobacterales</taxon>
        <taxon>Thermoanaerobacteraceae</taxon>
        <taxon>Caldanaerobacter</taxon>
    </lineage>
</organism>